<keyword evidence="1" id="KW-0805">Transcription regulation</keyword>
<keyword evidence="6" id="KW-1185">Reference proteome</keyword>
<keyword evidence="3" id="KW-0804">Transcription</keyword>
<dbReference type="InterPro" id="IPR029016">
    <property type="entry name" value="GAF-like_dom_sf"/>
</dbReference>
<organism evidence="5 6">
    <name type="scientific">Nocardioides zeicaulis</name>
    <dbReference type="NCBI Taxonomy" id="1776857"/>
    <lineage>
        <taxon>Bacteria</taxon>
        <taxon>Bacillati</taxon>
        <taxon>Actinomycetota</taxon>
        <taxon>Actinomycetes</taxon>
        <taxon>Propionibacteriales</taxon>
        <taxon>Nocardioidaceae</taxon>
        <taxon>Nocardioides</taxon>
    </lineage>
</organism>
<dbReference type="CDD" id="cd06170">
    <property type="entry name" value="LuxR_C_like"/>
    <property type="match status" value="1"/>
</dbReference>
<reference evidence="5 6" key="1">
    <citation type="submission" date="2024-09" db="EMBL/GenBank/DDBJ databases">
        <authorList>
            <person name="Sun Q."/>
            <person name="Mori K."/>
        </authorList>
    </citation>
    <scope>NUCLEOTIDE SEQUENCE [LARGE SCALE GENOMIC DNA]</scope>
    <source>
        <strain evidence="5 6">CCM 8654</strain>
    </source>
</reference>
<evidence type="ECO:0000313" key="5">
    <source>
        <dbReference type="EMBL" id="MFC0221150.1"/>
    </source>
</evidence>
<evidence type="ECO:0000256" key="2">
    <source>
        <dbReference type="ARBA" id="ARBA00023125"/>
    </source>
</evidence>
<dbReference type="PROSITE" id="PS50043">
    <property type="entry name" value="HTH_LUXR_2"/>
    <property type="match status" value="1"/>
</dbReference>
<sequence length="287" mass="30960">MITTLEPELPFAKRVMPRTLETFRVRGGMDMAFGAQVLRGASALEITEFCGTRTRSVANLAVRSGAGVGGKALSLGRPVSVTSYLAAQGITHAYDHAVRPEAIETVAVLPVIVEGQPRWGIYLCNRTQVGLGDRWFDSLAPLIRKLEREIAVDDEVRRRLAMFRASVPAPADNGLTRDELRDIAAELGDLASQIQDATLRAKMEAMRDRFAPKPPSAAATGSVSPLAPREVDVLEAVARGLSNAEIGEALGLLPNTVKSYLKTAMRKLHAANRVQATLVAREAGLIR</sequence>
<dbReference type="InterPro" id="IPR016032">
    <property type="entry name" value="Sig_transdc_resp-reg_C-effctor"/>
</dbReference>
<evidence type="ECO:0000256" key="3">
    <source>
        <dbReference type="ARBA" id="ARBA00023163"/>
    </source>
</evidence>
<dbReference type="SUPFAM" id="SSF46894">
    <property type="entry name" value="C-terminal effector domain of the bipartite response regulators"/>
    <property type="match status" value="1"/>
</dbReference>
<protein>
    <submittedName>
        <fullName evidence="5">Response regulator transcription factor</fullName>
    </submittedName>
</protein>
<dbReference type="Gene3D" id="1.10.10.10">
    <property type="entry name" value="Winged helix-like DNA-binding domain superfamily/Winged helix DNA-binding domain"/>
    <property type="match status" value="1"/>
</dbReference>
<dbReference type="PRINTS" id="PR00038">
    <property type="entry name" value="HTHLUXR"/>
</dbReference>
<evidence type="ECO:0000256" key="1">
    <source>
        <dbReference type="ARBA" id="ARBA00023015"/>
    </source>
</evidence>
<keyword evidence="2" id="KW-0238">DNA-binding</keyword>
<dbReference type="PANTHER" id="PTHR44688">
    <property type="entry name" value="DNA-BINDING TRANSCRIPTIONAL ACTIVATOR DEVR_DOSR"/>
    <property type="match status" value="1"/>
</dbReference>
<dbReference type="SMART" id="SM00421">
    <property type="entry name" value="HTH_LUXR"/>
    <property type="match status" value="1"/>
</dbReference>
<name>A0ABV6DWQ1_9ACTN</name>
<dbReference type="Gene3D" id="3.30.450.40">
    <property type="match status" value="1"/>
</dbReference>
<evidence type="ECO:0000259" key="4">
    <source>
        <dbReference type="PROSITE" id="PS50043"/>
    </source>
</evidence>
<dbReference type="InterPro" id="IPR000792">
    <property type="entry name" value="Tscrpt_reg_LuxR_C"/>
</dbReference>
<dbReference type="RefSeq" id="WP_378516856.1">
    <property type="nucleotide sequence ID" value="NZ_CBCSDI010000003.1"/>
</dbReference>
<dbReference type="InterPro" id="IPR036388">
    <property type="entry name" value="WH-like_DNA-bd_sf"/>
</dbReference>
<gene>
    <name evidence="5" type="ORF">ACFFJG_01550</name>
</gene>
<dbReference type="Pfam" id="PF00196">
    <property type="entry name" value="GerE"/>
    <property type="match status" value="1"/>
</dbReference>
<evidence type="ECO:0000313" key="6">
    <source>
        <dbReference type="Proteomes" id="UP001589698"/>
    </source>
</evidence>
<accession>A0ABV6DWQ1</accession>
<dbReference type="Proteomes" id="UP001589698">
    <property type="component" value="Unassembled WGS sequence"/>
</dbReference>
<feature type="domain" description="HTH luxR-type" evidence="4">
    <location>
        <begin position="219"/>
        <end position="284"/>
    </location>
</feature>
<dbReference type="EMBL" id="JBHLXH010000001">
    <property type="protein sequence ID" value="MFC0221150.1"/>
    <property type="molecule type" value="Genomic_DNA"/>
</dbReference>
<comment type="caution">
    <text evidence="5">The sequence shown here is derived from an EMBL/GenBank/DDBJ whole genome shotgun (WGS) entry which is preliminary data.</text>
</comment>
<dbReference type="PANTHER" id="PTHR44688:SF16">
    <property type="entry name" value="DNA-BINDING TRANSCRIPTIONAL ACTIVATOR DEVR_DOSR"/>
    <property type="match status" value="1"/>
</dbReference>
<proteinExistence type="predicted"/>